<sequence length="265" mass="30860">MKFGKIEIKSEILYILFLFVVTEFFNISILKSPLRTIILWGVLGLLLLIFWFGRAFSLYSKKKISKYSNVLMKISLKERFFSYFVLPSIFYISLLVFLFFNRNVILGHFVLIMCMILLLLLFLNVKSSMKKFYTVHIATKAVFDFICITILFLLLNAFLRIGFSIIEYTLLGFFSSLTLYIFVLKLHDRFGLVEIVLAFLSAIVTALSMIPFWNRNIFIIPAVGALTFYLIISLWNIRFSGRVKLNDYLAPVLYVIFALVLILTM</sequence>
<feature type="transmembrane region" description="Helical" evidence="1">
    <location>
        <begin position="190"/>
        <end position="210"/>
    </location>
</feature>
<feature type="transmembrane region" description="Helical" evidence="1">
    <location>
        <begin position="216"/>
        <end position="236"/>
    </location>
</feature>
<keyword evidence="1" id="KW-1133">Transmembrane helix</keyword>
<evidence type="ECO:0000313" key="3">
    <source>
        <dbReference type="Proteomes" id="UP000576550"/>
    </source>
</evidence>
<feature type="transmembrane region" description="Helical" evidence="1">
    <location>
        <begin position="248"/>
        <end position="264"/>
    </location>
</feature>
<gene>
    <name evidence="2" type="ORF">GX533_00775</name>
</gene>
<feature type="transmembrane region" description="Helical" evidence="1">
    <location>
        <begin position="37"/>
        <end position="59"/>
    </location>
</feature>
<proteinExistence type="predicted"/>
<dbReference type="Proteomes" id="UP000576550">
    <property type="component" value="Unassembled WGS sequence"/>
</dbReference>
<feature type="transmembrane region" description="Helical" evidence="1">
    <location>
        <begin position="106"/>
        <end position="125"/>
    </location>
</feature>
<keyword evidence="1" id="KW-0472">Membrane</keyword>
<evidence type="ECO:0000256" key="1">
    <source>
        <dbReference type="SAM" id="Phobius"/>
    </source>
</evidence>
<comment type="caution">
    <text evidence="2">The sequence shown here is derived from an EMBL/GenBank/DDBJ whole genome shotgun (WGS) entry which is preliminary data.</text>
</comment>
<feature type="transmembrane region" description="Helical" evidence="1">
    <location>
        <begin position="165"/>
        <end position="183"/>
    </location>
</feature>
<feature type="transmembrane region" description="Helical" evidence="1">
    <location>
        <begin position="137"/>
        <end position="159"/>
    </location>
</feature>
<organism evidence="2 3">
    <name type="scientific">Candidatus Dojkabacteria bacterium</name>
    <dbReference type="NCBI Taxonomy" id="2099670"/>
    <lineage>
        <taxon>Bacteria</taxon>
        <taxon>Candidatus Dojkabacteria</taxon>
    </lineage>
</organism>
<feature type="transmembrane region" description="Helical" evidence="1">
    <location>
        <begin position="12"/>
        <end position="31"/>
    </location>
</feature>
<protein>
    <submittedName>
        <fullName evidence="2">Uncharacterized protein</fullName>
    </submittedName>
</protein>
<accession>A0A832QDF6</accession>
<dbReference type="EMBL" id="DUTP01000002">
    <property type="protein sequence ID" value="HHX99205.1"/>
    <property type="molecule type" value="Genomic_DNA"/>
</dbReference>
<keyword evidence="1" id="KW-0812">Transmembrane</keyword>
<name>A0A832QDF6_9BACT</name>
<feature type="transmembrane region" description="Helical" evidence="1">
    <location>
        <begin position="80"/>
        <end position="100"/>
    </location>
</feature>
<reference evidence="2 3" key="1">
    <citation type="journal article" date="2020" name="Biotechnol. Biofuels">
        <title>New insights from the biogas microbiome by comprehensive genome-resolved metagenomics of nearly 1600 species originating from multiple anaerobic digesters.</title>
        <authorList>
            <person name="Campanaro S."/>
            <person name="Treu L."/>
            <person name="Rodriguez-R L.M."/>
            <person name="Kovalovszki A."/>
            <person name="Ziels R.M."/>
            <person name="Maus I."/>
            <person name="Zhu X."/>
            <person name="Kougias P.G."/>
            <person name="Basile A."/>
            <person name="Luo G."/>
            <person name="Schluter A."/>
            <person name="Konstantinidis K.T."/>
            <person name="Angelidaki I."/>
        </authorList>
    </citation>
    <scope>NUCLEOTIDE SEQUENCE [LARGE SCALE GENOMIC DNA]</scope>
    <source>
        <strain evidence="2">AS05jafATM_89</strain>
    </source>
</reference>
<evidence type="ECO:0000313" key="2">
    <source>
        <dbReference type="EMBL" id="HHX99205.1"/>
    </source>
</evidence>
<dbReference type="AlphaFoldDB" id="A0A832QDF6"/>